<dbReference type="Proteomes" id="UP000193648">
    <property type="component" value="Unassembled WGS sequence"/>
</dbReference>
<organism evidence="1 2">
    <name type="scientific">Lobosporangium transversale</name>
    <dbReference type="NCBI Taxonomy" id="64571"/>
    <lineage>
        <taxon>Eukaryota</taxon>
        <taxon>Fungi</taxon>
        <taxon>Fungi incertae sedis</taxon>
        <taxon>Mucoromycota</taxon>
        <taxon>Mortierellomycotina</taxon>
        <taxon>Mortierellomycetes</taxon>
        <taxon>Mortierellales</taxon>
        <taxon>Mortierellaceae</taxon>
        <taxon>Lobosporangium</taxon>
    </lineage>
</organism>
<dbReference type="InParanoid" id="A0A1Y2H1T1"/>
<dbReference type="GeneID" id="33570262"/>
<dbReference type="OrthoDB" id="120976at2759"/>
<protein>
    <submittedName>
        <fullName evidence="1">Uncharacterized protein</fullName>
    </submittedName>
</protein>
<dbReference type="RefSeq" id="XP_021885366.1">
    <property type="nucleotide sequence ID" value="XM_022028419.1"/>
</dbReference>
<dbReference type="EMBL" id="MCFF01000003">
    <property type="protein sequence ID" value="ORZ27663.1"/>
    <property type="molecule type" value="Genomic_DNA"/>
</dbReference>
<evidence type="ECO:0000313" key="2">
    <source>
        <dbReference type="Proteomes" id="UP000193648"/>
    </source>
</evidence>
<reference evidence="1 2" key="1">
    <citation type="submission" date="2016-07" db="EMBL/GenBank/DDBJ databases">
        <title>Pervasive Adenine N6-methylation of Active Genes in Fungi.</title>
        <authorList>
            <consortium name="DOE Joint Genome Institute"/>
            <person name="Mondo S.J."/>
            <person name="Dannebaum R.O."/>
            <person name="Kuo R.C."/>
            <person name="Labutti K."/>
            <person name="Haridas S."/>
            <person name="Kuo A."/>
            <person name="Salamov A."/>
            <person name="Ahrendt S.R."/>
            <person name="Lipzen A."/>
            <person name="Sullivan W."/>
            <person name="Andreopoulos W.B."/>
            <person name="Clum A."/>
            <person name="Lindquist E."/>
            <person name="Daum C."/>
            <person name="Ramamoorthy G.K."/>
            <person name="Gryganskyi A."/>
            <person name="Culley D."/>
            <person name="Magnuson J.K."/>
            <person name="James T.Y."/>
            <person name="O'Malley M.A."/>
            <person name="Stajich J.E."/>
            <person name="Spatafora J.W."/>
            <person name="Visel A."/>
            <person name="Grigoriev I.V."/>
        </authorList>
    </citation>
    <scope>NUCLEOTIDE SEQUENCE [LARGE SCALE GENOMIC DNA]</scope>
    <source>
        <strain evidence="1 2">NRRL 3116</strain>
    </source>
</reference>
<dbReference type="AlphaFoldDB" id="A0A1Y2H1T1"/>
<sequence>MGKPSLVFLTSASNLSDAGISYSIDFMKVLSVEYSALNGICTVDSYEELEGANPPTAELNASTRYEEPVRIIELSNMRTIHIVLSPPLVNVPDLQTKRSSHLHKLYVEMRARRVGASGFLVLVNPLKTNTSLIAIDLGTARLGVKELLHCQRYPKPAQLWPNLDILNVLDIRNTPDNIKANQNAKTLHSS</sequence>
<accession>A0A1Y2H1T1</accession>
<evidence type="ECO:0000313" key="1">
    <source>
        <dbReference type="EMBL" id="ORZ27663.1"/>
    </source>
</evidence>
<comment type="caution">
    <text evidence="1">The sequence shown here is derived from an EMBL/GenBank/DDBJ whole genome shotgun (WGS) entry which is preliminary data.</text>
</comment>
<name>A0A1Y2H1T1_9FUNG</name>
<keyword evidence="2" id="KW-1185">Reference proteome</keyword>
<proteinExistence type="predicted"/>
<gene>
    <name evidence="1" type="ORF">BCR41DRAFT_392122</name>
</gene>